<accession>A8ZMP6</accession>
<keyword evidence="2" id="KW-1185">Reference proteome</keyword>
<dbReference type="Proteomes" id="UP000000268">
    <property type="component" value="Plasmid pREB3"/>
</dbReference>
<dbReference type="RefSeq" id="WP_012167421.1">
    <property type="nucleotide sequence ID" value="NC_009928.1"/>
</dbReference>
<evidence type="ECO:0000313" key="1">
    <source>
        <dbReference type="EMBL" id="ABW32457.1"/>
    </source>
</evidence>
<dbReference type="HOGENOM" id="CLU_2613840_0_0_3"/>
<dbReference type="EMBL" id="CP000840">
    <property type="protein sequence ID" value="ABW32457.1"/>
    <property type="molecule type" value="Genomic_DNA"/>
</dbReference>
<sequence>MFSAISLARVTIIRCCVVSPDEKASKTASAAGTEGLMIESSADVIGLPLDKVDVDIPNKPRAIEDIELSVVVSSGPSP</sequence>
<dbReference type="AlphaFoldDB" id="A8ZMP6"/>
<protein>
    <submittedName>
        <fullName evidence="1">Uncharacterized protein</fullName>
    </submittedName>
</protein>
<reference evidence="1 2" key="1">
    <citation type="journal article" date="2008" name="Proc. Natl. Acad. Sci. U.S.A.">
        <title>Niche adaptation and genome expansion in the chlorophyll d-producing cyanobacterium Acaryochloris marina.</title>
        <authorList>
            <person name="Swingley W.D."/>
            <person name="Chen M."/>
            <person name="Cheung P.C."/>
            <person name="Conrad A.L."/>
            <person name="Dejesa L.C."/>
            <person name="Hao J."/>
            <person name="Honchak B.M."/>
            <person name="Karbach L.E."/>
            <person name="Kurdoglu A."/>
            <person name="Lahiri S."/>
            <person name="Mastrian S.D."/>
            <person name="Miyashita H."/>
            <person name="Page L."/>
            <person name="Ramakrishna P."/>
            <person name="Satoh S."/>
            <person name="Sattley W.M."/>
            <person name="Shimada Y."/>
            <person name="Taylor H.L."/>
            <person name="Tomo T."/>
            <person name="Tsuchiya T."/>
            <person name="Wang Z.T."/>
            <person name="Raymond J."/>
            <person name="Mimuro M."/>
            <person name="Blankenship R.E."/>
            <person name="Touchman J.W."/>
        </authorList>
    </citation>
    <scope>NUCLEOTIDE SEQUENCE [LARGE SCALE GENOMIC DNA]</scope>
    <source>
        <strain evidence="2">MBIC 11017</strain>
        <plasmid evidence="2">Plasmid pREB3</plasmid>
    </source>
</reference>
<dbReference type="KEGG" id="amr:AM1_C0150"/>
<keyword evidence="1" id="KW-0614">Plasmid</keyword>
<proteinExistence type="predicted"/>
<name>A8ZMP6_ACAM1</name>
<organism evidence="1 2">
    <name type="scientific">Acaryochloris marina (strain MBIC 11017)</name>
    <dbReference type="NCBI Taxonomy" id="329726"/>
    <lineage>
        <taxon>Bacteria</taxon>
        <taxon>Bacillati</taxon>
        <taxon>Cyanobacteriota</taxon>
        <taxon>Cyanophyceae</taxon>
        <taxon>Acaryochloridales</taxon>
        <taxon>Acaryochloridaceae</taxon>
        <taxon>Acaryochloris</taxon>
    </lineage>
</organism>
<evidence type="ECO:0000313" key="2">
    <source>
        <dbReference type="Proteomes" id="UP000000268"/>
    </source>
</evidence>
<geneLocation type="plasmid" evidence="1 2">
    <name>pREB3</name>
</geneLocation>
<gene>
    <name evidence="1" type="ordered locus">AM1_C0150</name>
</gene>